<feature type="transmembrane region" description="Helical" evidence="1">
    <location>
        <begin position="12"/>
        <end position="35"/>
    </location>
</feature>
<keyword evidence="1" id="KW-0472">Membrane</keyword>
<name>V4UPE6_CITCL</name>
<dbReference type="EMBL" id="KI536925">
    <property type="protein sequence ID" value="ESR41374.1"/>
    <property type="molecule type" value="Genomic_DNA"/>
</dbReference>
<dbReference type="AlphaFoldDB" id="V4UPE6"/>
<dbReference type="KEGG" id="cic:CICLE_v10026908mg"/>
<keyword evidence="3" id="KW-1185">Reference proteome</keyword>
<protein>
    <submittedName>
        <fullName evidence="2">Uncharacterized protein</fullName>
    </submittedName>
</protein>
<organism evidence="2 3">
    <name type="scientific">Citrus clementina</name>
    <name type="common">Clementine</name>
    <name type="synonym">Citrus deliciosa x Citrus sinensis</name>
    <dbReference type="NCBI Taxonomy" id="85681"/>
    <lineage>
        <taxon>Eukaryota</taxon>
        <taxon>Viridiplantae</taxon>
        <taxon>Streptophyta</taxon>
        <taxon>Embryophyta</taxon>
        <taxon>Tracheophyta</taxon>
        <taxon>Spermatophyta</taxon>
        <taxon>Magnoliopsida</taxon>
        <taxon>eudicotyledons</taxon>
        <taxon>Gunneridae</taxon>
        <taxon>Pentapetalae</taxon>
        <taxon>rosids</taxon>
        <taxon>malvids</taxon>
        <taxon>Sapindales</taxon>
        <taxon>Rutaceae</taxon>
        <taxon>Aurantioideae</taxon>
        <taxon>Citrus</taxon>
    </lineage>
</organism>
<evidence type="ECO:0000256" key="1">
    <source>
        <dbReference type="SAM" id="Phobius"/>
    </source>
</evidence>
<proteinExistence type="predicted"/>
<dbReference type="Gramene" id="ESR41374">
    <property type="protein sequence ID" value="ESR41374"/>
    <property type="gene ID" value="CICLE_v10026908mg"/>
</dbReference>
<keyword evidence="1" id="KW-1133">Transmembrane helix</keyword>
<reference evidence="2 3" key="1">
    <citation type="submission" date="2013-10" db="EMBL/GenBank/DDBJ databases">
        <authorList>
            <consortium name="International Citrus Genome Consortium"/>
            <person name="Jenkins J."/>
            <person name="Schmutz J."/>
            <person name="Prochnik S."/>
            <person name="Rokhsar D."/>
            <person name="Gmitter F."/>
            <person name="Ollitrault P."/>
            <person name="Machado M."/>
            <person name="Talon M."/>
            <person name="Wincker P."/>
            <person name="Jaillon O."/>
            <person name="Morgante M."/>
        </authorList>
    </citation>
    <scope>NUCLEOTIDE SEQUENCE</scope>
    <source>
        <strain evidence="3">cv. Clemenules</strain>
    </source>
</reference>
<dbReference type="Proteomes" id="UP000030687">
    <property type="component" value="Unassembled WGS sequence"/>
</dbReference>
<dbReference type="InParanoid" id="V4UPE6"/>
<evidence type="ECO:0000313" key="2">
    <source>
        <dbReference type="EMBL" id="ESR41374.1"/>
    </source>
</evidence>
<gene>
    <name evidence="2" type="ORF">CICLE_v10026908mg</name>
</gene>
<evidence type="ECO:0000313" key="3">
    <source>
        <dbReference type="Proteomes" id="UP000030687"/>
    </source>
</evidence>
<sequence>MQHIIRKYTGQMQYWCIASTMFAITDLTLCVNRLYVNLMVDTPFETVSVAHESFVYRNDASLRFLWI</sequence>
<keyword evidence="1" id="KW-0812">Transmembrane</keyword>
<accession>V4UPE6</accession>